<keyword evidence="3" id="KW-1185">Reference proteome</keyword>
<dbReference type="Gene3D" id="1.10.10.10">
    <property type="entry name" value="Winged helix-like DNA-binding domain superfamily/Winged helix DNA-binding domain"/>
    <property type="match status" value="1"/>
</dbReference>
<evidence type="ECO:0000313" key="2">
    <source>
        <dbReference type="EMBL" id="GAA0569521.1"/>
    </source>
</evidence>
<dbReference type="Proteomes" id="UP001501588">
    <property type="component" value="Unassembled WGS sequence"/>
</dbReference>
<dbReference type="SUPFAM" id="SSF53067">
    <property type="entry name" value="Actin-like ATPase domain"/>
    <property type="match status" value="1"/>
</dbReference>
<gene>
    <name evidence="2" type="ORF">GCM10009416_04940</name>
</gene>
<name>A0ABN1ENK8_9PROT</name>
<reference evidence="2 3" key="1">
    <citation type="journal article" date="2019" name="Int. J. Syst. Evol. Microbiol.">
        <title>The Global Catalogue of Microorganisms (GCM) 10K type strain sequencing project: providing services to taxonomists for standard genome sequencing and annotation.</title>
        <authorList>
            <consortium name="The Broad Institute Genomics Platform"/>
            <consortium name="The Broad Institute Genome Sequencing Center for Infectious Disease"/>
            <person name="Wu L."/>
            <person name="Ma J."/>
        </authorList>
    </citation>
    <scope>NUCLEOTIDE SEQUENCE [LARGE SCALE GENOMIC DNA]</scope>
    <source>
        <strain evidence="2 3">JCM 9933</strain>
    </source>
</reference>
<organism evidence="2 3">
    <name type="scientific">Craurococcus roseus</name>
    <dbReference type="NCBI Taxonomy" id="77585"/>
    <lineage>
        <taxon>Bacteria</taxon>
        <taxon>Pseudomonadati</taxon>
        <taxon>Pseudomonadota</taxon>
        <taxon>Alphaproteobacteria</taxon>
        <taxon>Acetobacterales</taxon>
        <taxon>Acetobacteraceae</taxon>
        <taxon>Craurococcus</taxon>
    </lineage>
</organism>
<dbReference type="PANTHER" id="PTHR18964">
    <property type="entry name" value="ROK (REPRESSOR, ORF, KINASE) FAMILY"/>
    <property type="match status" value="1"/>
</dbReference>
<comment type="caution">
    <text evidence="2">The sequence shown here is derived from an EMBL/GenBank/DDBJ whole genome shotgun (WGS) entry which is preliminary data.</text>
</comment>
<dbReference type="Pfam" id="PF00480">
    <property type="entry name" value="ROK"/>
    <property type="match status" value="1"/>
</dbReference>
<accession>A0ABN1ENK8</accession>
<dbReference type="EMBL" id="BAAAFZ010000007">
    <property type="protein sequence ID" value="GAA0569521.1"/>
    <property type="molecule type" value="Genomic_DNA"/>
</dbReference>
<dbReference type="InterPro" id="IPR043129">
    <property type="entry name" value="ATPase_NBD"/>
</dbReference>
<dbReference type="RefSeq" id="WP_343893555.1">
    <property type="nucleotide sequence ID" value="NZ_BAAAFZ010000007.1"/>
</dbReference>
<dbReference type="SUPFAM" id="SSF46785">
    <property type="entry name" value="Winged helix' DNA-binding domain"/>
    <property type="match status" value="1"/>
</dbReference>
<protein>
    <submittedName>
        <fullName evidence="2">ROK family protein</fullName>
    </submittedName>
</protein>
<proteinExistence type="inferred from homology"/>
<evidence type="ECO:0000313" key="3">
    <source>
        <dbReference type="Proteomes" id="UP001501588"/>
    </source>
</evidence>
<dbReference type="InterPro" id="IPR036388">
    <property type="entry name" value="WH-like_DNA-bd_sf"/>
</dbReference>
<sequence>MSNALGGQGSNSAVVRHFNERVILSALRRLGEASKADLARQVNLTSNTAGQIVRDLERQKLVRASGKRAGLRGQPATLLRLDPGGAYGIGVKLGRRTLDSTLVDFAGRVLKARRQERDLPPPETALRLVGDAVAALRRAVPRTARDRIAGVGFAVPYNLGSWRRELDLPADVSAAWTGFDLGAGLRAALGLPVLVENDGTAVAVAELFQGHGRELDDFAVVYVGAAVGGGVVLGGAPRRGVTGNAGDVGLMPVPPSRLATAPRPSRGSDILLNRASVNALVRHLRRNGVPVATNLDLERAIPAQPELVGEWLEDCADALVNPLLSISSLLDLQAIVVDGNLPRSLVERLVERLRVLLAANAPEARRPPTLLLGTAGRDAAAIGAALLPLHSSYGPHREALFGH</sequence>
<evidence type="ECO:0000256" key="1">
    <source>
        <dbReference type="ARBA" id="ARBA00006479"/>
    </source>
</evidence>
<dbReference type="InterPro" id="IPR000600">
    <property type="entry name" value="ROK"/>
</dbReference>
<comment type="similarity">
    <text evidence="1">Belongs to the ROK (NagC/XylR) family.</text>
</comment>
<dbReference type="Gene3D" id="3.30.420.40">
    <property type="match status" value="2"/>
</dbReference>
<dbReference type="InterPro" id="IPR036390">
    <property type="entry name" value="WH_DNA-bd_sf"/>
</dbReference>
<dbReference type="PANTHER" id="PTHR18964:SF149">
    <property type="entry name" value="BIFUNCTIONAL UDP-N-ACETYLGLUCOSAMINE 2-EPIMERASE_N-ACETYLMANNOSAMINE KINASE"/>
    <property type="match status" value="1"/>
</dbReference>